<dbReference type="AlphaFoldDB" id="A0A9J6BVD8"/>
<evidence type="ECO:0000259" key="2">
    <source>
        <dbReference type="PROSITE" id="PS50940"/>
    </source>
</evidence>
<dbReference type="GO" id="GO:0005576">
    <property type="term" value="C:extracellular region"/>
    <property type="evidence" value="ECO:0007669"/>
    <property type="project" value="InterPro"/>
</dbReference>
<feature type="domain" description="Chitin-binding type-2" evidence="2">
    <location>
        <begin position="197"/>
        <end position="251"/>
    </location>
</feature>
<dbReference type="InterPro" id="IPR036508">
    <property type="entry name" value="Chitin-bd_dom_sf"/>
</dbReference>
<evidence type="ECO:0000313" key="3">
    <source>
        <dbReference type="EMBL" id="KAG5673672.1"/>
    </source>
</evidence>
<accession>A0A9J6BVD8</accession>
<protein>
    <recommendedName>
        <fullName evidence="2">Chitin-binding type-2 domain-containing protein</fullName>
    </recommendedName>
</protein>
<evidence type="ECO:0000313" key="4">
    <source>
        <dbReference type="Proteomes" id="UP001107558"/>
    </source>
</evidence>
<reference evidence="3" key="1">
    <citation type="submission" date="2021-03" db="EMBL/GenBank/DDBJ databases">
        <title>Chromosome level genome of the anhydrobiotic midge Polypedilum vanderplanki.</title>
        <authorList>
            <person name="Yoshida Y."/>
            <person name="Kikawada T."/>
            <person name="Gusev O."/>
        </authorList>
    </citation>
    <scope>NUCLEOTIDE SEQUENCE</scope>
    <source>
        <strain evidence="3">NIAS01</strain>
        <tissue evidence="3">Whole body or cell culture</tissue>
    </source>
</reference>
<feature type="signal peptide" evidence="1">
    <location>
        <begin position="1"/>
        <end position="20"/>
    </location>
</feature>
<dbReference type="Gene3D" id="2.170.140.10">
    <property type="entry name" value="Chitin binding domain"/>
    <property type="match status" value="3"/>
</dbReference>
<comment type="caution">
    <text evidence="3">The sequence shown here is derived from an EMBL/GenBank/DDBJ whole genome shotgun (WGS) entry which is preliminary data.</text>
</comment>
<keyword evidence="1" id="KW-0732">Signal</keyword>
<dbReference type="Proteomes" id="UP001107558">
    <property type="component" value="Chromosome 3"/>
</dbReference>
<sequence length="257" mass="29138">MTGRIIFVIISLLNLILIKAQYPEVDEDICIGYEDGALFQIQGTCTLYYYCVDQIGYIDDCKNFGDEYQFDPEINDCNLAEIVGCVEEEEPFYPDPDPETNPPVTQAPPIVTTQPPTQTTSISNPNNVPDVECPTNKPNEILFFESLNCTEYYVCANGIKLTMRCMEGFVWNPDENQCDHPVYNPRCSNLSFDANRNVKCNRHGFYTAAYPSDCSKYVFCAEGIPMIQVCPIGTSWHIDRCVASQYALCHDTSRLRF</sequence>
<dbReference type="Pfam" id="PF01607">
    <property type="entry name" value="CBM_14"/>
    <property type="match status" value="2"/>
</dbReference>
<dbReference type="GO" id="GO:0008061">
    <property type="term" value="F:chitin binding"/>
    <property type="evidence" value="ECO:0007669"/>
    <property type="project" value="InterPro"/>
</dbReference>
<feature type="chain" id="PRO_5039896627" description="Chitin-binding type-2 domain-containing protein" evidence="1">
    <location>
        <begin position="21"/>
        <end position="257"/>
    </location>
</feature>
<dbReference type="OrthoDB" id="7791461at2759"/>
<keyword evidence="4" id="KW-1185">Reference proteome</keyword>
<dbReference type="SUPFAM" id="SSF57625">
    <property type="entry name" value="Invertebrate chitin-binding proteins"/>
    <property type="match status" value="3"/>
</dbReference>
<feature type="domain" description="Chitin-binding type-2" evidence="2">
    <location>
        <begin position="130"/>
        <end position="189"/>
    </location>
</feature>
<gene>
    <name evidence="3" type="ORF">PVAND_003698</name>
</gene>
<organism evidence="3 4">
    <name type="scientific">Polypedilum vanderplanki</name>
    <name type="common">Sleeping chironomid midge</name>
    <dbReference type="NCBI Taxonomy" id="319348"/>
    <lineage>
        <taxon>Eukaryota</taxon>
        <taxon>Metazoa</taxon>
        <taxon>Ecdysozoa</taxon>
        <taxon>Arthropoda</taxon>
        <taxon>Hexapoda</taxon>
        <taxon>Insecta</taxon>
        <taxon>Pterygota</taxon>
        <taxon>Neoptera</taxon>
        <taxon>Endopterygota</taxon>
        <taxon>Diptera</taxon>
        <taxon>Nematocera</taxon>
        <taxon>Chironomoidea</taxon>
        <taxon>Chironomidae</taxon>
        <taxon>Chironominae</taxon>
        <taxon>Polypedilum</taxon>
        <taxon>Polypedilum</taxon>
    </lineage>
</organism>
<dbReference type="InterPro" id="IPR002557">
    <property type="entry name" value="Chitin-bd_dom"/>
</dbReference>
<proteinExistence type="predicted"/>
<feature type="domain" description="Chitin-binding type-2" evidence="2">
    <location>
        <begin position="27"/>
        <end position="87"/>
    </location>
</feature>
<name>A0A9J6BVD8_POLVA</name>
<dbReference type="PROSITE" id="PS50940">
    <property type="entry name" value="CHIT_BIND_II"/>
    <property type="match status" value="3"/>
</dbReference>
<dbReference type="EMBL" id="JADBJN010000003">
    <property type="protein sequence ID" value="KAG5673672.1"/>
    <property type="molecule type" value="Genomic_DNA"/>
</dbReference>
<dbReference type="SMART" id="SM00494">
    <property type="entry name" value="ChtBD2"/>
    <property type="match status" value="3"/>
</dbReference>
<evidence type="ECO:0000256" key="1">
    <source>
        <dbReference type="SAM" id="SignalP"/>
    </source>
</evidence>